<evidence type="ECO:0000256" key="1">
    <source>
        <dbReference type="SAM" id="MobiDB-lite"/>
    </source>
</evidence>
<reference evidence="3" key="1">
    <citation type="journal article" date="2017" name="Int. J. Syst. Evol. Microbiol.">
        <title>Notoacmeibacter marinus gen. nov., sp. nov., isolated from the gut of a limpet and proposal of Notoacmeibacteraceae fam. nov. in the order Rhizobiales of the class Alphaproteobacteria.</title>
        <authorList>
            <person name="Huang Z."/>
            <person name="Guo F."/>
            <person name="Lai Q."/>
        </authorList>
    </citation>
    <scope>NUCLEOTIDE SEQUENCE [LARGE SCALE GENOMIC DNA]</scope>
    <source>
        <strain evidence="3">XMTR2A4</strain>
    </source>
</reference>
<accession>A0A231V2C6</accession>
<evidence type="ECO:0000313" key="2">
    <source>
        <dbReference type="EMBL" id="OXT02287.1"/>
    </source>
</evidence>
<evidence type="ECO:0000313" key="3">
    <source>
        <dbReference type="Proteomes" id="UP000215405"/>
    </source>
</evidence>
<dbReference type="EMBL" id="NBYO01000001">
    <property type="protein sequence ID" value="OXT02287.1"/>
    <property type="molecule type" value="Genomic_DNA"/>
</dbReference>
<dbReference type="RefSeq" id="WP_094076243.1">
    <property type="nucleotide sequence ID" value="NZ_NBYO01000001.1"/>
</dbReference>
<dbReference type="Proteomes" id="UP000215405">
    <property type="component" value="Unassembled WGS sequence"/>
</dbReference>
<feature type="compositionally biased region" description="Polar residues" evidence="1">
    <location>
        <begin position="66"/>
        <end position="85"/>
    </location>
</feature>
<comment type="caution">
    <text evidence="2">The sequence shown here is derived from an EMBL/GenBank/DDBJ whole genome shotgun (WGS) entry which is preliminary data.</text>
</comment>
<dbReference type="OrthoDB" id="8451705at2"/>
<dbReference type="AlphaFoldDB" id="A0A231V2C6"/>
<sequence length="92" mass="10205">MDDRTRGSRLTQRFDSEDTILDALETLHREGVAISELENCLVRIGPTDLDLLSDVLARLRQTMAANDQDAMQSPAQATMPSSTRTGRFAPSR</sequence>
<feature type="region of interest" description="Disordered" evidence="1">
    <location>
        <begin position="66"/>
        <end position="92"/>
    </location>
</feature>
<name>A0A231V2C6_9HYPH</name>
<protein>
    <submittedName>
        <fullName evidence="2">Uncharacterized protein</fullName>
    </submittedName>
</protein>
<gene>
    <name evidence="2" type="ORF">B7H23_05105</name>
</gene>
<keyword evidence="3" id="KW-1185">Reference proteome</keyword>
<organism evidence="2 3">
    <name type="scientific">Notoacmeibacter marinus</name>
    <dbReference type="NCBI Taxonomy" id="1876515"/>
    <lineage>
        <taxon>Bacteria</taxon>
        <taxon>Pseudomonadati</taxon>
        <taxon>Pseudomonadota</taxon>
        <taxon>Alphaproteobacteria</taxon>
        <taxon>Hyphomicrobiales</taxon>
        <taxon>Notoacmeibacteraceae</taxon>
        <taxon>Notoacmeibacter</taxon>
    </lineage>
</organism>
<proteinExistence type="predicted"/>